<dbReference type="PROSITE" id="PS51278">
    <property type="entry name" value="GATASE_TYPE_2"/>
    <property type="match status" value="1"/>
</dbReference>
<dbReference type="InterPro" id="IPR029055">
    <property type="entry name" value="Ntn_hydrolases_N"/>
</dbReference>
<dbReference type="InterPro" id="IPR052373">
    <property type="entry name" value="Gamma-glu_amide_hydrolase"/>
</dbReference>
<organism evidence="3 4">
    <name type="scientific">Cordyceps confragosa</name>
    <name type="common">Lecanicillium lecanii</name>
    <dbReference type="NCBI Taxonomy" id="2714763"/>
    <lineage>
        <taxon>Eukaryota</taxon>
        <taxon>Fungi</taxon>
        <taxon>Dikarya</taxon>
        <taxon>Ascomycota</taxon>
        <taxon>Pezizomycotina</taxon>
        <taxon>Sordariomycetes</taxon>
        <taxon>Hypocreomycetidae</taxon>
        <taxon>Hypocreales</taxon>
        <taxon>Cordycipitaceae</taxon>
        <taxon>Akanthomyces</taxon>
    </lineage>
</organism>
<dbReference type="InterPro" id="IPR017932">
    <property type="entry name" value="GATase_2_dom"/>
</dbReference>
<keyword evidence="4" id="KW-1185">Reference proteome</keyword>
<dbReference type="PANTHER" id="PTHR43187:SF1">
    <property type="entry name" value="GLUTAMINE AMIDOTRANSFERASE DUG3-RELATED"/>
    <property type="match status" value="1"/>
</dbReference>
<reference evidence="3 4" key="1">
    <citation type="submission" date="2016-03" db="EMBL/GenBank/DDBJ databases">
        <title>Fine-scale spatial genetic structure of a fungal parasite of coffee scale insects.</title>
        <authorList>
            <person name="Jackson D."/>
            <person name="Zemenick K.A."/>
            <person name="Malloure B."/>
            <person name="Quandt C.A."/>
            <person name="James T.Y."/>
        </authorList>
    </citation>
    <scope>NUCLEOTIDE SEQUENCE [LARGE SCALE GENOMIC DNA]</scope>
    <source>
        <strain evidence="3 4">UM487</strain>
    </source>
</reference>
<name>A0A179I0N5_CORDF</name>
<dbReference type="OrthoDB" id="14446at2759"/>
<sequence>MCRFLVYKGSDEILLSKLILDPTHSILKQSFDSRLRLVTRPHALLLKPSLTRRQDTRRGQNNADGFGIGFYTDPKLGSAPCLFTSTTPAWNCANLQRIASKTASRLIFAHVRATTEGSTNEDNCHPFTHGSLMWMHNGGLGGWKYIKRRLGSQLADKWYLGVQGGTDSEWAFALFLDTLERLGHNPSACPATGFGPIVLRKAVEQTIAKINELTDSIPKEILESEDVDTRSLLNFAVTDGHSTICTRYISSARDEAASLYYSSGTRWNTRTSATDDRQYHMERQDKGADIVLVASEPLTFERENWVNVPTNSILTIHRQTVMVHPILDKYFERDPHHVRSSAFVHTKGLVSNEKAPSGSLSPSIDAPSSSIFENIKSIGQSSLSRSISPDFARLSLASTGARPLLTTHRSKPSS</sequence>
<dbReference type="Pfam" id="PF13230">
    <property type="entry name" value="GATase_4"/>
    <property type="match status" value="1"/>
</dbReference>
<feature type="domain" description="Glutamine amidotransferase type-2" evidence="2">
    <location>
        <begin position="2"/>
        <end position="319"/>
    </location>
</feature>
<protein>
    <recommendedName>
        <fullName evidence="2">Glutamine amidotransferase type-2 domain-containing protein</fullName>
    </recommendedName>
</protein>
<gene>
    <name evidence="3" type="ORF">LLEC1_00388</name>
</gene>
<dbReference type="FunFam" id="3.60.20.10:FF:000045">
    <property type="entry name" value="Glutamine amidotransferase DUG3"/>
    <property type="match status" value="1"/>
</dbReference>
<dbReference type="GO" id="GO:0005737">
    <property type="term" value="C:cytoplasm"/>
    <property type="evidence" value="ECO:0007669"/>
    <property type="project" value="TreeGrafter"/>
</dbReference>
<dbReference type="GO" id="GO:0006751">
    <property type="term" value="P:glutathione catabolic process"/>
    <property type="evidence" value="ECO:0007669"/>
    <property type="project" value="TreeGrafter"/>
</dbReference>
<evidence type="ECO:0000259" key="2">
    <source>
        <dbReference type="PROSITE" id="PS51278"/>
    </source>
</evidence>
<dbReference type="SUPFAM" id="SSF56235">
    <property type="entry name" value="N-terminal nucleophile aminohydrolases (Ntn hydrolases)"/>
    <property type="match status" value="1"/>
</dbReference>
<dbReference type="OMA" id="SVHPAWN"/>
<keyword evidence="1" id="KW-0315">Glutamine amidotransferase</keyword>
<dbReference type="GO" id="GO:0061672">
    <property type="term" value="C:glutathione hydrolase complex"/>
    <property type="evidence" value="ECO:0007669"/>
    <property type="project" value="TreeGrafter"/>
</dbReference>
<dbReference type="PANTHER" id="PTHR43187">
    <property type="entry name" value="GLUTAMINE AMIDOTRANSFERASE DUG3-RELATED"/>
    <property type="match status" value="1"/>
</dbReference>
<evidence type="ECO:0000256" key="1">
    <source>
        <dbReference type="ARBA" id="ARBA00022962"/>
    </source>
</evidence>
<dbReference type="CDD" id="cd01908">
    <property type="entry name" value="YafJ"/>
    <property type="match status" value="1"/>
</dbReference>
<comment type="caution">
    <text evidence="3">The sequence shown here is derived from an EMBL/GenBank/DDBJ whole genome shotgun (WGS) entry which is preliminary data.</text>
</comment>
<evidence type="ECO:0000313" key="3">
    <source>
        <dbReference type="EMBL" id="OAQ95764.1"/>
    </source>
</evidence>
<dbReference type="GO" id="GO:0008242">
    <property type="term" value="F:omega peptidase activity"/>
    <property type="evidence" value="ECO:0007669"/>
    <property type="project" value="TreeGrafter"/>
</dbReference>
<accession>A0A179I0N5</accession>
<dbReference type="AlphaFoldDB" id="A0A179I0N5"/>
<dbReference type="EMBL" id="LUKN01004605">
    <property type="protein sequence ID" value="OAQ95764.1"/>
    <property type="molecule type" value="Genomic_DNA"/>
</dbReference>
<dbReference type="Proteomes" id="UP000243081">
    <property type="component" value="Unassembled WGS sequence"/>
</dbReference>
<evidence type="ECO:0000313" key="4">
    <source>
        <dbReference type="Proteomes" id="UP000243081"/>
    </source>
</evidence>
<proteinExistence type="predicted"/>
<dbReference type="Gene3D" id="3.60.20.10">
    <property type="entry name" value="Glutamine Phosphoribosylpyrophosphate, subunit 1, domain 1"/>
    <property type="match status" value="1"/>
</dbReference>
<dbReference type="InterPro" id="IPR026869">
    <property type="entry name" value="EgtC-like"/>
</dbReference>